<gene>
    <name evidence="5" type="ORF">K9B37_19460</name>
</gene>
<comment type="similarity">
    <text evidence="1">Belongs to the gamma-glutamyltransferase family.</text>
</comment>
<evidence type="ECO:0000256" key="4">
    <source>
        <dbReference type="ARBA" id="ARBA00023145"/>
    </source>
</evidence>
<evidence type="ECO:0000256" key="1">
    <source>
        <dbReference type="ARBA" id="ARBA00009381"/>
    </source>
</evidence>
<dbReference type="Proteomes" id="UP000704176">
    <property type="component" value="Unassembled WGS sequence"/>
</dbReference>
<keyword evidence="6" id="KW-1185">Reference proteome</keyword>
<evidence type="ECO:0000313" key="6">
    <source>
        <dbReference type="Proteomes" id="UP000704176"/>
    </source>
</evidence>
<dbReference type="InterPro" id="IPR043137">
    <property type="entry name" value="GGT_ssub_C"/>
</dbReference>
<evidence type="ECO:0000256" key="3">
    <source>
        <dbReference type="ARBA" id="ARBA00022801"/>
    </source>
</evidence>
<dbReference type="PANTHER" id="PTHR43199">
    <property type="entry name" value="GLUTATHIONE HYDROLASE"/>
    <property type="match status" value="1"/>
</dbReference>
<dbReference type="Pfam" id="PF01019">
    <property type="entry name" value="G_glu_transpept"/>
    <property type="match status" value="1"/>
</dbReference>
<accession>A0ABS7VSA1</accession>
<dbReference type="RefSeq" id="WP_224315189.1">
    <property type="nucleotide sequence ID" value="NZ_JAIRBM010000018.1"/>
</dbReference>
<dbReference type="SUPFAM" id="SSF56235">
    <property type="entry name" value="N-terminal nucleophile aminohydrolases (Ntn hydrolases)"/>
    <property type="match status" value="1"/>
</dbReference>
<dbReference type="InterPro" id="IPR051792">
    <property type="entry name" value="GGT_bact"/>
</dbReference>
<reference evidence="5 6" key="1">
    <citation type="submission" date="2021-09" db="EMBL/GenBank/DDBJ databases">
        <title>The complete genome sequence of a new microorganism.</title>
        <authorList>
            <person name="Zi Z."/>
        </authorList>
    </citation>
    <scope>NUCLEOTIDE SEQUENCE [LARGE SCALE GENOMIC DNA]</scope>
    <source>
        <strain evidence="5 6">WGZ8</strain>
    </source>
</reference>
<protein>
    <submittedName>
        <fullName evidence="5">Gamma-glutamyltransferase family protein</fullName>
    </submittedName>
</protein>
<evidence type="ECO:0000256" key="2">
    <source>
        <dbReference type="ARBA" id="ARBA00022679"/>
    </source>
</evidence>
<dbReference type="InterPro" id="IPR029055">
    <property type="entry name" value="Ntn_hydrolases_N"/>
</dbReference>
<name>A0ABS7VSA1_9HYPH</name>
<dbReference type="PANTHER" id="PTHR43199:SF1">
    <property type="entry name" value="GLUTATHIONE HYDROLASE PROENZYME"/>
    <property type="match status" value="1"/>
</dbReference>
<sequence length="518" mass="54625">MQTFTLRKPEVRSRHGLVAAQNRHAAEAGAAILANGGNAMDAAVVTALVLSVVEPWLSGVGGGGFLLHADGMTGAVNTLDFNVTSPQGLNPTDYPLAGSKTGNWFDWPSVEGDRNISGYGSICVPGAVAGFAEALSRFGTISWADALQPAIEHAERGLEVDWFTSLSLAVEGAALAKYPATAEIFLDNGRAPRAGDRDGVQYRPMPNKAKLLKRLAAVGARDFYEGETARILVEDLNAGGSRIDASDFAAYRPQWCEPLVTTYRDLEINAIPGLSGGPTFVDACARLESFDLSARVAMADAALAYATAIRDAYEKRLTTMGHAATPEAGCTTHLSVVDSTGTMVSLTNTLLSRFGSKVVLPKAGILMNNGVMWFDPRPHQPNSIKGGVKPLANMCPLIVKKGGGPILAIGAAGGRTIFPTVLQIISYMADRGLSLEDAFHVPRIDASTPTIRVNAKADPAVSATVGTRYPVEIVEDTLYPVNFAIPSAVMRDGVENVGMAHPTSPWAAVAVESLADDH</sequence>
<comment type="caution">
    <text evidence="5">The sequence shown here is derived from an EMBL/GenBank/DDBJ whole genome shotgun (WGS) entry which is preliminary data.</text>
</comment>
<keyword evidence="2" id="KW-0808">Transferase</keyword>
<keyword evidence="4" id="KW-0865">Zymogen</keyword>
<keyword evidence="3" id="KW-0378">Hydrolase</keyword>
<organism evidence="5 6">
    <name type="scientific">Microvirga puerhi</name>
    <dbReference type="NCBI Taxonomy" id="2876078"/>
    <lineage>
        <taxon>Bacteria</taxon>
        <taxon>Pseudomonadati</taxon>
        <taxon>Pseudomonadota</taxon>
        <taxon>Alphaproteobacteria</taxon>
        <taxon>Hyphomicrobiales</taxon>
        <taxon>Methylobacteriaceae</taxon>
        <taxon>Microvirga</taxon>
    </lineage>
</organism>
<dbReference type="PRINTS" id="PR01210">
    <property type="entry name" value="GGTRANSPTASE"/>
</dbReference>
<dbReference type="EMBL" id="JAIRBM010000018">
    <property type="protein sequence ID" value="MBZ6078438.1"/>
    <property type="molecule type" value="Genomic_DNA"/>
</dbReference>
<dbReference type="Gene3D" id="3.60.20.40">
    <property type="match status" value="1"/>
</dbReference>
<evidence type="ECO:0000313" key="5">
    <source>
        <dbReference type="EMBL" id="MBZ6078438.1"/>
    </source>
</evidence>
<proteinExistence type="inferred from homology"/>